<dbReference type="AlphaFoldDB" id="A0A6J6Q2I4"/>
<evidence type="ECO:0000259" key="12">
    <source>
        <dbReference type="PROSITE" id="PS51163"/>
    </source>
</evidence>
<gene>
    <name evidence="13" type="ORF">UFOPK2342_01398</name>
    <name evidence="14" type="ORF">UFOPK2423_01446</name>
    <name evidence="15" type="ORF">UFOPK3266_01495</name>
    <name evidence="16" type="ORF">UFOPK4367_00961</name>
</gene>
<evidence type="ECO:0000256" key="2">
    <source>
        <dbReference type="ARBA" id="ARBA00007663"/>
    </source>
</evidence>
<dbReference type="SUPFAM" id="SSF55821">
    <property type="entry name" value="YrdC/RibB"/>
    <property type="match status" value="1"/>
</dbReference>
<dbReference type="GO" id="GO:0000049">
    <property type="term" value="F:tRNA binding"/>
    <property type="evidence" value="ECO:0007669"/>
    <property type="project" value="TreeGrafter"/>
</dbReference>
<evidence type="ECO:0000256" key="9">
    <source>
        <dbReference type="ARBA" id="ARBA00022840"/>
    </source>
</evidence>
<evidence type="ECO:0000256" key="3">
    <source>
        <dbReference type="ARBA" id="ARBA00012584"/>
    </source>
</evidence>
<dbReference type="InterPro" id="IPR050156">
    <property type="entry name" value="TC-AMP_synthase_SUA5"/>
</dbReference>
<dbReference type="EMBL" id="CAFBAA010000052">
    <property type="protein sequence ID" value="CAB4845250.1"/>
    <property type="molecule type" value="Genomic_DNA"/>
</dbReference>
<dbReference type="PROSITE" id="PS51163">
    <property type="entry name" value="YRDC"/>
    <property type="match status" value="1"/>
</dbReference>
<sequence length="209" mass="22465">MAQTLLLDDESVTQAAAIIRRGGVVAFPDEHAYLLLADAFHLSATARIRELRMMESGATLQVLIADQPTLHGIAREIDEEASALIDEFWPGPLALLVLAQGGLSWDLGDRREMGAFVVRQPRSPRLRELLRLTGPVACGLASRVGEPLAHEVAEIAVADECDLVVDGGQQNVAGTSSVIDLTVKPPRLVRRGSISFFDLAKVAPSLVVE</sequence>
<evidence type="ECO:0000256" key="6">
    <source>
        <dbReference type="ARBA" id="ARBA00022694"/>
    </source>
</evidence>
<evidence type="ECO:0000256" key="8">
    <source>
        <dbReference type="ARBA" id="ARBA00022741"/>
    </source>
</evidence>
<keyword evidence="5" id="KW-0808">Transferase</keyword>
<evidence type="ECO:0000256" key="7">
    <source>
        <dbReference type="ARBA" id="ARBA00022695"/>
    </source>
</evidence>
<keyword evidence="9" id="KW-0067">ATP-binding</keyword>
<dbReference type="PANTHER" id="PTHR17490">
    <property type="entry name" value="SUA5"/>
    <property type="match status" value="1"/>
</dbReference>
<keyword evidence="6" id="KW-0819">tRNA processing</keyword>
<feature type="domain" description="YrdC-like" evidence="12">
    <location>
        <begin position="9"/>
        <end position="194"/>
    </location>
</feature>
<accession>A0A6J6Q2I4</accession>
<evidence type="ECO:0000256" key="4">
    <source>
        <dbReference type="ARBA" id="ARBA00022490"/>
    </source>
</evidence>
<organism evidence="14">
    <name type="scientific">freshwater metagenome</name>
    <dbReference type="NCBI Taxonomy" id="449393"/>
    <lineage>
        <taxon>unclassified sequences</taxon>
        <taxon>metagenomes</taxon>
        <taxon>ecological metagenomes</taxon>
    </lineage>
</organism>
<dbReference type="GO" id="GO:0061710">
    <property type="term" value="F:L-threonylcarbamoyladenylate synthase"/>
    <property type="evidence" value="ECO:0007669"/>
    <property type="project" value="UniProtKB-EC"/>
</dbReference>
<dbReference type="GO" id="GO:0005524">
    <property type="term" value="F:ATP binding"/>
    <property type="evidence" value="ECO:0007669"/>
    <property type="project" value="UniProtKB-KW"/>
</dbReference>
<evidence type="ECO:0000256" key="1">
    <source>
        <dbReference type="ARBA" id="ARBA00004496"/>
    </source>
</evidence>
<dbReference type="Gene3D" id="3.90.870.10">
    <property type="entry name" value="DHBP synthase"/>
    <property type="match status" value="1"/>
</dbReference>
<reference evidence="14" key="1">
    <citation type="submission" date="2020-05" db="EMBL/GenBank/DDBJ databases">
        <authorList>
            <person name="Chiriac C."/>
            <person name="Salcher M."/>
            <person name="Ghai R."/>
            <person name="Kavagutti S V."/>
        </authorList>
    </citation>
    <scope>NUCLEOTIDE SEQUENCE</scope>
</reference>
<evidence type="ECO:0000256" key="11">
    <source>
        <dbReference type="ARBA" id="ARBA00048366"/>
    </source>
</evidence>
<dbReference type="GO" id="GO:0005737">
    <property type="term" value="C:cytoplasm"/>
    <property type="evidence" value="ECO:0007669"/>
    <property type="project" value="UniProtKB-SubCell"/>
</dbReference>
<evidence type="ECO:0000313" key="15">
    <source>
        <dbReference type="EMBL" id="CAB4845250.1"/>
    </source>
</evidence>
<dbReference type="PANTHER" id="PTHR17490:SF16">
    <property type="entry name" value="THREONYLCARBAMOYL-AMP SYNTHASE"/>
    <property type="match status" value="1"/>
</dbReference>
<name>A0A6J6Q2I4_9ZZZZ</name>
<keyword evidence="4" id="KW-0963">Cytoplasm</keyword>
<dbReference type="Pfam" id="PF01300">
    <property type="entry name" value="Sua5_yciO_yrdC"/>
    <property type="match status" value="1"/>
</dbReference>
<dbReference type="InterPro" id="IPR017945">
    <property type="entry name" value="DHBP_synth_RibB-like_a/b_dom"/>
</dbReference>
<dbReference type="GO" id="GO:0006450">
    <property type="term" value="P:regulation of translational fidelity"/>
    <property type="evidence" value="ECO:0007669"/>
    <property type="project" value="TreeGrafter"/>
</dbReference>
<keyword evidence="8" id="KW-0547">Nucleotide-binding</keyword>
<comment type="similarity">
    <text evidence="2">Belongs to the SUA5 family.</text>
</comment>
<keyword evidence="7" id="KW-0548">Nucleotidyltransferase</keyword>
<comment type="subcellular location">
    <subcellularLocation>
        <location evidence="1">Cytoplasm</location>
    </subcellularLocation>
</comment>
<dbReference type="EMBL" id="CAFBRC010000059">
    <property type="protein sequence ID" value="CAB5076315.1"/>
    <property type="molecule type" value="Genomic_DNA"/>
</dbReference>
<proteinExistence type="inferred from homology"/>
<dbReference type="GO" id="GO:0008033">
    <property type="term" value="P:tRNA processing"/>
    <property type="evidence" value="ECO:0007669"/>
    <property type="project" value="UniProtKB-KW"/>
</dbReference>
<dbReference type="EMBL" id="CAEZXB010000034">
    <property type="protein sequence ID" value="CAB4684560.1"/>
    <property type="molecule type" value="Genomic_DNA"/>
</dbReference>
<evidence type="ECO:0000256" key="5">
    <source>
        <dbReference type="ARBA" id="ARBA00022679"/>
    </source>
</evidence>
<dbReference type="InterPro" id="IPR006070">
    <property type="entry name" value="Sua5-like_dom"/>
</dbReference>
<dbReference type="GO" id="GO:0003725">
    <property type="term" value="F:double-stranded RNA binding"/>
    <property type="evidence" value="ECO:0007669"/>
    <property type="project" value="InterPro"/>
</dbReference>
<evidence type="ECO:0000313" key="16">
    <source>
        <dbReference type="EMBL" id="CAB5076315.1"/>
    </source>
</evidence>
<dbReference type="EMBL" id="CAEZXN010000045">
    <property type="protein sequence ID" value="CAB4706021.1"/>
    <property type="molecule type" value="Genomic_DNA"/>
</dbReference>
<evidence type="ECO:0000313" key="14">
    <source>
        <dbReference type="EMBL" id="CAB4706021.1"/>
    </source>
</evidence>
<dbReference type="EC" id="2.7.7.87" evidence="3"/>
<comment type="catalytic activity">
    <reaction evidence="11">
        <text>L-threonine + hydrogencarbonate + ATP = L-threonylcarbamoyladenylate + diphosphate + H2O</text>
        <dbReference type="Rhea" id="RHEA:36407"/>
        <dbReference type="ChEBI" id="CHEBI:15377"/>
        <dbReference type="ChEBI" id="CHEBI:17544"/>
        <dbReference type="ChEBI" id="CHEBI:30616"/>
        <dbReference type="ChEBI" id="CHEBI:33019"/>
        <dbReference type="ChEBI" id="CHEBI:57926"/>
        <dbReference type="ChEBI" id="CHEBI:73682"/>
        <dbReference type="EC" id="2.7.7.87"/>
    </reaction>
</comment>
<protein>
    <recommendedName>
        <fullName evidence="10">L-threonylcarbamoyladenylate synthase</fullName>
        <ecNumber evidence="3">2.7.7.87</ecNumber>
    </recommendedName>
    <alternativeName>
        <fullName evidence="10">L-threonylcarbamoyladenylate synthase</fullName>
    </alternativeName>
</protein>
<evidence type="ECO:0000256" key="10">
    <source>
        <dbReference type="ARBA" id="ARBA00029774"/>
    </source>
</evidence>
<evidence type="ECO:0000313" key="13">
    <source>
        <dbReference type="EMBL" id="CAB4684560.1"/>
    </source>
</evidence>